<dbReference type="RefSeq" id="WP_052445798.1">
    <property type="nucleotide sequence ID" value="NZ_BIHB01000037.1"/>
</dbReference>
<proteinExistence type="predicted"/>
<gene>
    <name evidence="1" type="ORF">ETE67_27595</name>
</gene>
<protein>
    <submittedName>
        <fullName evidence="1">Uncharacterized protein</fullName>
    </submittedName>
</protein>
<accession>A0A483HWI8</accession>
<name>A0A483HWI8_KLEPN</name>
<reference evidence="1" key="1">
    <citation type="submission" date="2019-01" db="EMBL/GenBank/DDBJ databases">
        <authorList>
            <person name="Lista F."/>
            <person name="Anselmo A."/>
        </authorList>
    </citation>
    <scope>NUCLEOTIDE SEQUENCE</scope>
    <source>
        <strain evidence="1">11S</strain>
    </source>
</reference>
<comment type="caution">
    <text evidence="1">The sequence shown here is derived from an EMBL/GenBank/DDBJ whole genome shotgun (WGS) entry which is preliminary data.</text>
</comment>
<dbReference type="AlphaFoldDB" id="A0A483HWI8"/>
<sequence>MKYFICVLIVIVVGCSGTYPIILPEKKDLKVAKVNHKYQDVIEIKGGAVNESSVSVSIIPIDSGLAWSPEDIKYSLGGEDGVNKDYHRIIISGIPKKSGDYRVTVSGFTLGTMYSGKDFYKQYTIKIK</sequence>
<evidence type="ECO:0000313" key="1">
    <source>
        <dbReference type="EMBL" id="TCX25244.1"/>
    </source>
</evidence>
<dbReference type="PROSITE" id="PS51257">
    <property type="entry name" value="PROKAR_LIPOPROTEIN"/>
    <property type="match status" value="1"/>
</dbReference>
<organism evidence="1">
    <name type="scientific">Klebsiella pneumoniae</name>
    <dbReference type="NCBI Taxonomy" id="573"/>
    <lineage>
        <taxon>Bacteria</taxon>
        <taxon>Pseudomonadati</taxon>
        <taxon>Pseudomonadota</taxon>
        <taxon>Gammaproteobacteria</taxon>
        <taxon>Enterobacterales</taxon>
        <taxon>Enterobacteriaceae</taxon>
        <taxon>Klebsiella/Raoultella group</taxon>
        <taxon>Klebsiella</taxon>
        <taxon>Klebsiella pneumoniae complex</taxon>
    </lineage>
</organism>
<dbReference type="EMBL" id="SDCL01000074">
    <property type="protein sequence ID" value="TCX25244.1"/>
    <property type="molecule type" value="Genomic_DNA"/>
</dbReference>